<comment type="pathway">
    <text evidence="12">Amine and polyamine biosynthesis; agmatine biosynthesis; agmatine from L-arginine: step 1/1.</text>
</comment>
<evidence type="ECO:0000256" key="12">
    <source>
        <dbReference type="HAMAP-Rule" id="MF_01417"/>
    </source>
</evidence>
<evidence type="ECO:0000256" key="7">
    <source>
        <dbReference type="ARBA" id="ARBA00022842"/>
    </source>
</evidence>
<dbReference type="KEGG" id="bsto:C0V70_11080"/>
<dbReference type="AlphaFoldDB" id="A0A2K9NV41"/>
<evidence type="ECO:0000313" key="16">
    <source>
        <dbReference type="Proteomes" id="UP000235584"/>
    </source>
</evidence>
<dbReference type="PROSITE" id="PS00878">
    <property type="entry name" value="ODR_DC_2_1"/>
    <property type="match status" value="1"/>
</dbReference>
<keyword evidence="6 12" id="KW-0210">Decarboxylase</keyword>
<dbReference type="UniPathway" id="UPA00186">
    <property type="reaction ID" value="UER00284"/>
</dbReference>
<comment type="catalytic activity">
    <reaction evidence="12">
        <text>L-arginine + H(+) = agmatine + CO2</text>
        <dbReference type="Rhea" id="RHEA:17641"/>
        <dbReference type="ChEBI" id="CHEBI:15378"/>
        <dbReference type="ChEBI" id="CHEBI:16526"/>
        <dbReference type="ChEBI" id="CHEBI:32682"/>
        <dbReference type="ChEBI" id="CHEBI:58145"/>
        <dbReference type="EC" id="4.1.1.19"/>
    </reaction>
</comment>
<dbReference type="Gene3D" id="1.10.287.3440">
    <property type="match status" value="1"/>
</dbReference>
<dbReference type="RefSeq" id="WP_102243925.1">
    <property type="nucleotide sequence ID" value="NZ_CP025704.1"/>
</dbReference>
<evidence type="ECO:0000256" key="14">
    <source>
        <dbReference type="PIRSR" id="PIRSR600183-50"/>
    </source>
</evidence>
<comment type="function">
    <text evidence="3 12">Catalyzes the biosynthesis of agmatine from arginine.</text>
</comment>
<dbReference type="GO" id="GO:0006527">
    <property type="term" value="P:L-arginine catabolic process"/>
    <property type="evidence" value="ECO:0007669"/>
    <property type="project" value="InterPro"/>
</dbReference>
<keyword evidence="16" id="KW-1185">Reference proteome</keyword>
<evidence type="ECO:0000256" key="1">
    <source>
        <dbReference type="ARBA" id="ARBA00001933"/>
    </source>
</evidence>
<dbReference type="PRINTS" id="PR01179">
    <property type="entry name" value="ODADCRBXLASE"/>
</dbReference>
<dbReference type="HAMAP" id="MF_01417">
    <property type="entry name" value="SpeA"/>
    <property type="match status" value="1"/>
</dbReference>
<dbReference type="InterPro" id="IPR029066">
    <property type="entry name" value="PLP-binding_barrel"/>
</dbReference>
<dbReference type="NCBIfam" id="NF003763">
    <property type="entry name" value="PRK05354.1"/>
    <property type="match status" value="1"/>
</dbReference>
<dbReference type="EMBL" id="CP025704">
    <property type="protein sequence ID" value="AUN98634.1"/>
    <property type="molecule type" value="Genomic_DNA"/>
</dbReference>
<dbReference type="Gene3D" id="3.20.20.10">
    <property type="entry name" value="Alanine racemase"/>
    <property type="match status" value="1"/>
</dbReference>
<dbReference type="Gene3D" id="1.20.58.930">
    <property type="match status" value="1"/>
</dbReference>
<dbReference type="CDD" id="cd06830">
    <property type="entry name" value="PLPDE_III_ADC"/>
    <property type="match status" value="1"/>
</dbReference>
<dbReference type="SUPFAM" id="SSF51419">
    <property type="entry name" value="PLP-binding barrel"/>
    <property type="match status" value="1"/>
</dbReference>
<comment type="similarity">
    <text evidence="4 12">Belongs to the Orn/Lys/Arg decarboxylase class-II family. SpeA subfamily.</text>
</comment>
<dbReference type="PANTHER" id="PTHR43295:SF9">
    <property type="entry name" value="BIOSYNTHETIC ARGININE DECARBOXYLASE"/>
    <property type="match status" value="1"/>
</dbReference>
<evidence type="ECO:0000256" key="4">
    <source>
        <dbReference type="ARBA" id="ARBA00008357"/>
    </source>
</evidence>
<evidence type="ECO:0000256" key="9">
    <source>
        <dbReference type="ARBA" id="ARBA00023066"/>
    </source>
</evidence>
<protein>
    <recommendedName>
        <fullName evidence="12">Biosynthetic arginine decarboxylase</fullName>
        <shortName evidence="12">ADC</shortName>
        <ecNumber evidence="12">4.1.1.19</ecNumber>
    </recommendedName>
</protein>
<accession>A0A2K9NV41</accession>
<keyword evidence="10 12" id="KW-0620">Polyamine biosynthesis</keyword>
<organism evidence="15 16">
    <name type="scientific">Bacteriovorax stolpii</name>
    <name type="common">Bdellovibrio stolpii</name>
    <dbReference type="NCBI Taxonomy" id="960"/>
    <lineage>
        <taxon>Bacteria</taxon>
        <taxon>Pseudomonadati</taxon>
        <taxon>Bdellovibrionota</taxon>
        <taxon>Bacteriovoracia</taxon>
        <taxon>Bacteriovoracales</taxon>
        <taxon>Bacteriovoracaceae</taxon>
        <taxon>Bacteriovorax</taxon>
    </lineage>
</organism>
<dbReference type="Gene3D" id="2.40.37.10">
    <property type="entry name" value="Lyase, Ornithine Decarboxylase, Chain A, domain 1"/>
    <property type="match status" value="1"/>
</dbReference>
<keyword evidence="7 12" id="KW-0460">Magnesium</keyword>
<name>A0A2K9NV41_BACTC</name>
<dbReference type="PRINTS" id="PR01180">
    <property type="entry name" value="ARGDCRBXLASE"/>
</dbReference>
<dbReference type="Pfam" id="PF17810">
    <property type="entry name" value="Arg_decarb_HB"/>
    <property type="match status" value="1"/>
</dbReference>
<evidence type="ECO:0000256" key="2">
    <source>
        <dbReference type="ARBA" id="ARBA00001946"/>
    </source>
</evidence>
<evidence type="ECO:0000313" key="15">
    <source>
        <dbReference type="EMBL" id="AUN98634.1"/>
    </source>
</evidence>
<dbReference type="SUPFAM" id="SSF50621">
    <property type="entry name" value="Alanine racemase C-terminal domain-like"/>
    <property type="match status" value="1"/>
</dbReference>
<evidence type="ECO:0000256" key="11">
    <source>
        <dbReference type="ARBA" id="ARBA00023239"/>
    </source>
</evidence>
<dbReference type="Pfam" id="PF17944">
    <property type="entry name" value="Arg_decarbox_C"/>
    <property type="match status" value="1"/>
</dbReference>
<dbReference type="PANTHER" id="PTHR43295">
    <property type="entry name" value="ARGININE DECARBOXYLASE"/>
    <property type="match status" value="1"/>
</dbReference>
<dbReference type="InterPro" id="IPR022653">
    <property type="entry name" value="De-COase2_pyr-phos_BS"/>
</dbReference>
<gene>
    <name evidence="12" type="primary">speA</name>
    <name evidence="15" type="ORF">C0V70_11080</name>
</gene>
<comment type="cofactor">
    <cofactor evidence="2 12">
        <name>Mg(2+)</name>
        <dbReference type="ChEBI" id="CHEBI:18420"/>
    </cofactor>
</comment>
<dbReference type="PROSITE" id="PS00879">
    <property type="entry name" value="ODR_DC_2_2"/>
    <property type="match status" value="1"/>
</dbReference>
<dbReference type="OrthoDB" id="5287354at2"/>
<evidence type="ECO:0000256" key="6">
    <source>
        <dbReference type="ARBA" id="ARBA00022793"/>
    </source>
</evidence>
<dbReference type="PIRSF" id="PIRSF001336">
    <property type="entry name" value="Arg_decrbxlase"/>
    <property type="match status" value="1"/>
</dbReference>
<dbReference type="InterPro" id="IPR022644">
    <property type="entry name" value="De-COase2_N"/>
</dbReference>
<keyword evidence="9 12" id="KW-0745">Spermidine biosynthesis</keyword>
<reference evidence="15 16" key="1">
    <citation type="submission" date="2018-01" db="EMBL/GenBank/DDBJ databases">
        <title>Complete genome sequence of Bacteriovorax stolpii DSM12778.</title>
        <authorList>
            <person name="Tang B."/>
            <person name="Chang J."/>
        </authorList>
    </citation>
    <scope>NUCLEOTIDE SEQUENCE [LARGE SCALE GENOMIC DNA]</scope>
    <source>
        <strain evidence="15 16">DSM 12778</strain>
    </source>
</reference>
<dbReference type="NCBIfam" id="TIGR01273">
    <property type="entry name" value="speA"/>
    <property type="match status" value="1"/>
</dbReference>
<keyword evidence="5 12" id="KW-0479">Metal-binding</keyword>
<keyword evidence="11 12" id="KW-0456">Lyase</keyword>
<dbReference type="InterPro" id="IPR022657">
    <property type="entry name" value="De-COase2_CS"/>
</dbReference>
<proteinExistence type="inferred from homology"/>
<dbReference type="Pfam" id="PF02784">
    <property type="entry name" value="Orn_Arg_deC_N"/>
    <property type="match status" value="1"/>
</dbReference>
<evidence type="ECO:0000256" key="10">
    <source>
        <dbReference type="ARBA" id="ARBA00023115"/>
    </source>
</evidence>
<evidence type="ECO:0000256" key="3">
    <source>
        <dbReference type="ARBA" id="ARBA00002257"/>
    </source>
</evidence>
<sequence>MENDKARPPAPWTKEEADSVYHISRWGDGYFDINDEGHLCVRPHQNENGPRIDISEVLEEMKAQNIPLPIVVRFHDILRSHVKVINETFRDVIREAGYLGQYTGVYPIKVNQMREVVEEIVDAGAPYNFGLEAGSKPELLSVLAYNDNLDALTVLNGYKDEEYLRLALLGNKLGRKVIVVIEKFSELHKILKLSREMNVEPVIGLRAKMVVKGSGKWADSGGEKAKFGLTIAEILTAVQILKDEGFINSLKLFHFHIGSQVTDIRTVKEVIREGGRIFAKLVQLGAPLEYFDVGGGLGVDYDGSQSTSDSSMNYKLADYASDIVYILKEICDAEKVKHPNIVSESGRAITARHSCVITNVVDKIETSFTDYKTDIVAGDHTLVQNMRDLLETINEENAQEVYNDALDFKRECMNAFRLGIIKLEERARIETLFWKITKKISALLPTMEFIPENLYDIDQGIAPQYLCNFSIFQSAPDLWAIGQLLPIVPITRLNEKPEVLGTLVDITCDSDGKINKFIDINETRNLLPLHELRPDEDYHIGLFLTGAYQDVMGDLHNLFGRLNEVHVFCDDEDPTDFYIEEVIRGSSSESVLAAMQYNPEAMAYTMKKNIDRQIAQGKIMPREGVRLVDFYESCLKSYTYLKQ</sequence>
<feature type="active site" description="Proton donor" evidence="14">
    <location>
        <position position="508"/>
    </location>
</feature>
<dbReference type="GO" id="GO:0046872">
    <property type="term" value="F:metal ion binding"/>
    <property type="evidence" value="ECO:0007669"/>
    <property type="project" value="UniProtKB-KW"/>
</dbReference>
<feature type="binding site" evidence="12">
    <location>
        <begin position="291"/>
        <end position="301"/>
    </location>
    <ligand>
        <name>substrate</name>
    </ligand>
</feature>
<dbReference type="InterPro" id="IPR000183">
    <property type="entry name" value="Orn/DAP/Arg_de-COase"/>
</dbReference>
<evidence type="ECO:0000256" key="5">
    <source>
        <dbReference type="ARBA" id="ARBA00022723"/>
    </source>
</evidence>
<dbReference type="InterPro" id="IPR041128">
    <property type="entry name" value="Arg_decarbox_C"/>
</dbReference>
<evidence type="ECO:0000256" key="13">
    <source>
        <dbReference type="PIRSR" id="PIRSR001336-50"/>
    </source>
</evidence>
<dbReference type="InterPro" id="IPR002985">
    <property type="entry name" value="Arg_decrbxlase"/>
</dbReference>
<dbReference type="Proteomes" id="UP000235584">
    <property type="component" value="Chromosome"/>
</dbReference>
<comment type="cofactor">
    <cofactor evidence="1 12 13">
        <name>pyridoxal 5'-phosphate</name>
        <dbReference type="ChEBI" id="CHEBI:597326"/>
    </cofactor>
</comment>
<dbReference type="GO" id="GO:0008792">
    <property type="term" value="F:arginine decarboxylase activity"/>
    <property type="evidence" value="ECO:0007669"/>
    <property type="project" value="UniProtKB-UniRule"/>
</dbReference>
<dbReference type="InterPro" id="IPR040634">
    <property type="entry name" value="Arg_decarb_HB"/>
</dbReference>
<dbReference type="InterPro" id="IPR009006">
    <property type="entry name" value="Ala_racemase/Decarboxylase_C"/>
</dbReference>
<evidence type="ECO:0000256" key="8">
    <source>
        <dbReference type="ARBA" id="ARBA00022898"/>
    </source>
</evidence>
<feature type="modified residue" description="N6-(pyridoxal phosphate)lysine" evidence="12 13">
    <location>
        <position position="109"/>
    </location>
</feature>
<dbReference type="GO" id="GO:0008295">
    <property type="term" value="P:spermidine biosynthetic process"/>
    <property type="evidence" value="ECO:0007669"/>
    <property type="project" value="UniProtKB-UniRule"/>
</dbReference>
<keyword evidence="8 12" id="KW-0663">Pyridoxal phosphate</keyword>
<dbReference type="EC" id="4.1.1.19" evidence="12"/>